<dbReference type="Proteomes" id="UP000001017">
    <property type="component" value="Chromosome"/>
</dbReference>
<dbReference type="EMBL" id="BA000011">
    <property type="protein sequence ID" value="BAB59568.1"/>
    <property type="molecule type" value="Genomic_DNA"/>
</dbReference>
<protein>
    <submittedName>
        <fullName evidence="1">TVG0411609 protein</fullName>
    </submittedName>
</protein>
<keyword evidence="2" id="KW-1185">Reference proteome</keyword>
<reference evidence="1 2" key="1">
    <citation type="journal article" date="1999" name="Proc. Jpn. Acad.">
        <title>Determination of the complete genomic DNA sequence of Thermoplasma volvanium GSS1.</title>
        <authorList>
            <person name="Kawashima T."/>
            <person name="Yamamoto Y."/>
            <person name="Aramaki H."/>
            <person name="Nunoshiba T."/>
            <person name="Kawamoto T."/>
            <person name="Watanabe K."/>
            <person name="Yamazaki M."/>
            <person name="Kanehori K."/>
            <person name="Amano N."/>
            <person name="Ohya Y."/>
            <person name="Makino K."/>
            <person name="Suzuki M."/>
        </authorList>
    </citation>
    <scope>NUCLEOTIDE SEQUENCE [LARGE SCALE GENOMIC DNA]</scope>
    <source>
        <strain evidence="2">ATCC 51530 / DSM 4299 / JCM 9571 / NBRC 15438 / GSS1</strain>
    </source>
</reference>
<dbReference type="HOGENOM" id="CLU_800821_0_0_2"/>
<organism evidence="1 2">
    <name type="scientific">Thermoplasma volcanium (strain ATCC 51530 / DSM 4299 / JCM 9571 / NBRC 15438 / GSS1)</name>
    <dbReference type="NCBI Taxonomy" id="273116"/>
    <lineage>
        <taxon>Archaea</taxon>
        <taxon>Methanobacteriati</taxon>
        <taxon>Thermoplasmatota</taxon>
        <taxon>Thermoplasmata</taxon>
        <taxon>Thermoplasmatales</taxon>
        <taxon>Thermoplasmataceae</taxon>
        <taxon>Thermoplasma</taxon>
    </lineage>
</organism>
<dbReference type="RefSeq" id="WP_156769048.1">
    <property type="nucleotide sequence ID" value="NC_002689.2"/>
</dbReference>
<dbReference type="KEGG" id="tvo:TVG0411609"/>
<evidence type="ECO:0000313" key="2">
    <source>
        <dbReference type="Proteomes" id="UP000001017"/>
    </source>
</evidence>
<dbReference type="AlphaFoldDB" id="Q97BM9"/>
<sequence>MNSILMPPSLDYLVAVRVKVPNPIPEKYWKSISDEFYGIQKYYHIGAMFVKESGHWNILMNAFKVLPTEEVISIVDYINNVYTKMGLGTVVSNDAKHIIRSITDISDKSIDRLAGIDGLVLYPVISIGNNELIMVFEYPEEASDEVSRMILDYVNKAPLPAEIIKMEMKKPGDKPSLFKAIELKGIDPSSVLILHTRWFMKLEEFDRQVGGIFRNLMAFRIKKFDRDAFQLIAEVFGNELKFDGQYKVYRKSEKSQIVQFTLNTGWFKDFFDDVIKVFMGPVDYWGYSDGIGNVDNYFMIRKSDQADFLKALGKHWKNPIRYYHRNRLMEIVPMSDILPSDPRNSK</sequence>
<dbReference type="eggNOG" id="arCOG07369">
    <property type="taxonomic scope" value="Archaea"/>
</dbReference>
<accession>Q97BM9</accession>
<dbReference type="OrthoDB" id="56363at2157"/>
<proteinExistence type="predicted"/>
<name>Q97BM9_THEVO</name>
<gene>
    <name evidence="1" type="ORF">TVG0411609</name>
</gene>
<evidence type="ECO:0000313" key="1">
    <source>
        <dbReference type="EMBL" id="BAB59568.1"/>
    </source>
</evidence>
<reference evidence="1 2" key="2">
    <citation type="journal article" date="2000" name="Proc. Natl. Acad. Sci. U.S.A.">
        <title>Archaeal adaptation to higher temperatures revealed by genomic sequence of Thermoplasma volcanium.</title>
        <authorList>
            <person name="Kawashima T."/>
            <person name="Amano N."/>
            <person name="Koike H."/>
            <person name="Makino S."/>
            <person name="Higuchi S."/>
            <person name="Kawashima-Ohya Y."/>
            <person name="Watanabe K."/>
            <person name="Yamazaki M."/>
            <person name="Kanehori K."/>
            <person name="Kawamoto T."/>
            <person name="Nunoshiba T."/>
            <person name="Yamamoto Y."/>
            <person name="Aramaki H."/>
            <person name="Makino K."/>
            <person name="Suzuki M."/>
        </authorList>
    </citation>
    <scope>NUCLEOTIDE SEQUENCE [LARGE SCALE GENOMIC DNA]</scope>
    <source>
        <strain evidence="2">ATCC 51530 / DSM 4299 / JCM 9571 / NBRC 15438 / GSS1</strain>
    </source>
</reference>
<dbReference type="PaxDb" id="273116-14324641"/>
<dbReference type="GeneID" id="1440941"/>